<keyword evidence="1" id="KW-0648">Protein biosynthesis</keyword>
<sequence>MKLFYIDRINDHVPGDFNSIESFLTAVTESLKKTTELDTGKHDIVRELLTCSLLQDTDCDVVVLRSENSLILTAYNHVIDYFQPSDVARKPVYDLEIRLIPDMEELNPQQHIPTRDVFECLQLTSIKTAAGNVRSTLEQDGWNFTEKPFVKQEEPSHRRVQMFRKGDHYIFLSFACNERQPVQESEQADK</sequence>
<evidence type="ECO:0000313" key="1">
    <source>
        <dbReference type="EMBL" id="BBG29891.1"/>
    </source>
</evidence>
<dbReference type="RefSeq" id="WP_027705395.1">
    <property type="nucleotide sequence ID" value="NZ_AP018933.1"/>
</dbReference>
<organism evidence="1 2">
    <name type="scientific">Zymobacter palmae</name>
    <dbReference type="NCBI Taxonomy" id="33074"/>
    <lineage>
        <taxon>Bacteria</taxon>
        <taxon>Pseudomonadati</taxon>
        <taxon>Pseudomonadota</taxon>
        <taxon>Gammaproteobacteria</taxon>
        <taxon>Oceanospirillales</taxon>
        <taxon>Halomonadaceae</taxon>
        <taxon>Zymobacter group</taxon>
        <taxon>Zymobacter</taxon>
    </lineage>
</organism>
<keyword evidence="1" id="KW-0251">Elongation factor</keyword>
<keyword evidence="2" id="KW-1185">Reference proteome</keyword>
<dbReference type="KEGG" id="zpl:ZBT109_1130"/>
<accession>A0A348HE39</accession>
<dbReference type="EMBL" id="AP018933">
    <property type="protein sequence ID" value="BBG29891.1"/>
    <property type="molecule type" value="Genomic_DNA"/>
</dbReference>
<evidence type="ECO:0000313" key="2">
    <source>
        <dbReference type="Proteomes" id="UP000267342"/>
    </source>
</evidence>
<gene>
    <name evidence="1" type="ORF">ZBT109_1130</name>
</gene>
<name>A0A348HE39_9GAMM</name>
<dbReference type="GO" id="GO:0003746">
    <property type="term" value="F:translation elongation factor activity"/>
    <property type="evidence" value="ECO:0007669"/>
    <property type="project" value="UniProtKB-KW"/>
</dbReference>
<protein>
    <submittedName>
        <fullName evidence="1">Translation elongation factor P</fullName>
    </submittedName>
</protein>
<dbReference type="Proteomes" id="UP000267342">
    <property type="component" value="Chromosome"/>
</dbReference>
<proteinExistence type="predicted"/>
<reference evidence="1 2" key="1">
    <citation type="submission" date="2018-09" db="EMBL/GenBank/DDBJ databases">
        <title>Zymobacter palmae IAM14233 (=T109) whole genome analysis.</title>
        <authorList>
            <person name="Yanase H."/>
        </authorList>
    </citation>
    <scope>NUCLEOTIDE SEQUENCE [LARGE SCALE GENOMIC DNA]</scope>
    <source>
        <strain evidence="1 2">IAM14233</strain>
    </source>
</reference>
<dbReference type="AlphaFoldDB" id="A0A348HE39"/>